<sequence length="660" mass="74772">MGMYNVLDRKMVFIPFAIAAFHILVMNIFVLTNHFRTGLLFLIVSTILLTLLFLYLYRSFVINENRFRQMVVDIAGSKQYAIDELPMGLIILNDDDEIEWMNDYMCKEISKDNMNTPINRLFPNIMTTLKANNIHRTESTYNDKYFKIYWDEKHQALHLIDITSQRNRETELEDKQPVIGILFLDNYDEVTQNMSEALKSELNNSITNTINEWANRHHIYIRRFSQDRFIILLNSSSLKEIESTRFNLLDEVRDRSQELGAQITLSVGIGEGSDDYIEVGELAQSSLDLALGRGGDQVAIKAVNGNARFYGGKTDPMEKRTRVKARVISHALRDILLEGDNVLIMGHKHPDMDALGSAIGVAKIASMNGIEAHIVLNEDDIDETLQRMMKELKAREDLMKMFITSEEAWEKMNPKTTVVVVDTHRPNMVLDEVILNKAARKVIIDHHRRADDFISNPLLVYMEPYASSASELVAELLEYQNKEQKLSRLEATIMLTGIIVDTRNYTLRTGSRTFDAASFLRSSGADPVLAQTFLKDDIDTYIARSDLIKSAEIRDNGIAIVKADSMMTYHPVTVAQAADQLLQIEGVQASFVMAAREDESIGISARSFGEMNVQLVMEALGGGGHLSNAATRVSGKSMDELYDELDEAIKEILDNRSEEE</sequence>
<feature type="binding site" evidence="7">
    <location>
        <position position="422"/>
    </location>
    <ligand>
        <name>Mn(2+)</name>
        <dbReference type="ChEBI" id="CHEBI:29035"/>
        <label>2</label>
    </ligand>
</feature>
<keyword evidence="6" id="KW-0378">Hydrolase</keyword>
<reference evidence="10 11" key="1">
    <citation type="submission" date="2019-07" db="EMBL/GenBank/DDBJ databases">
        <title>Salinicoccus cyprini sp. nov., isolated from gastro-intestinal tract of mirror carp, Cyprinus carpio var. specularis, collected from Gobind Sagar Reservoir, Himachal Pradesh, India.</title>
        <authorList>
            <person name="Talwar C."/>
            <person name="Singh A.K."/>
            <person name="Lal R."/>
            <person name="Negi R.K."/>
        </authorList>
    </citation>
    <scope>NUCLEOTIDE SEQUENCE [LARGE SCALE GENOMIC DNA]</scope>
    <source>
        <strain evidence="10 11">CT19</strain>
    </source>
</reference>
<evidence type="ECO:0000313" key="11">
    <source>
        <dbReference type="Proteomes" id="UP000315103"/>
    </source>
</evidence>
<keyword evidence="5 6" id="KW-0472">Membrane</keyword>
<organism evidence="10 11">
    <name type="scientific">Salinicoccus cyprini</name>
    <dbReference type="NCBI Taxonomy" id="2493691"/>
    <lineage>
        <taxon>Bacteria</taxon>
        <taxon>Bacillati</taxon>
        <taxon>Bacillota</taxon>
        <taxon>Bacilli</taxon>
        <taxon>Bacillales</taxon>
        <taxon>Staphylococcaceae</taxon>
        <taxon>Salinicoccus</taxon>
    </lineage>
</organism>
<keyword evidence="11" id="KW-1185">Reference proteome</keyword>
<comment type="catalytic activity">
    <reaction evidence="6">
        <text>3',3'-c-di-AMP + H2O = 5'-O-phosphonoadenylyl-(3'-&gt;5')-adenosine + H(+)</text>
        <dbReference type="Rhea" id="RHEA:54420"/>
        <dbReference type="ChEBI" id="CHEBI:15377"/>
        <dbReference type="ChEBI" id="CHEBI:15378"/>
        <dbReference type="ChEBI" id="CHEBI:71500"/>
        <dbReference type="ChEBI" id="CHEBI:138171"/>
    </reaction>
</comment>
<evidence type="ECO:0000313" key="10">
    <source>
        <dbReference type="EMBL" id="TVT28053.1"/>
    </source>
</evidence>
<evidence type="ECO:0000256" key="2">
    <source>
        <dbReference type="ARBA" id="ARBA00022475"/>
    </source>
</evidence>
<comment type="function">
    <text evidence="6">Has phosphodiesterase (PDE) activity against cyclic-di-AMP (c-di-AMP).</text>
</comment>
<dbReference type="InterPro" id="IPR038763">
    <property type="entry name" value="DHH_sf"/>
</dbReference>
<name>A0A558AUV2_9STAP</name>
<evidence type="ECO:0000256" key="4">
    <source>
        <dbReference type="ARBA" id="ARBA00022989"/>
    </source>
</evidence>
<dbReference type="Proteomes" id="UP000315103">
    <property type="component" value="Unassembled WGS sequence"/>
</dbReference>
<comment type="cofactor">
    <cofactor evidence="7">
        <name>Mn(2+)</name>
        <dbReference type="ChEBI" id="CHEBI:29035"/>
    </cofactor>
    <text evidence="7">For phosphodiesterase activity, probably binds 2 Mn(2+) per subunit.</text>
</comment>
<dbReference type="InterPro" id="IPR051319">
    <property type="entry name" value="Oligoribo/pAp-PDE_c-di-AMP_PDE"/>
</dbReference>
<evidence type="ECO:0000259" key="9">
    <source>
        <dbReference type="PROSITE" id="PS50887"/>
    </source>
</evidence>
<dbReference type="PIRSF" id="PIRSF026583">
    <property type="entry name" value="YybT"/>
    <property type="match status" value="1"/>
</dbReference>
<evidence type="ECO:0000256" key="3">
    <source>
        <dbReference type="ARBA" id="ARBA00022692"/>
    </source>
</evidence>
<dbReference type="GO" id="GO:0016787">
    <property type="term" value="F:hydrolase activity"/>
    <property type="evidence" value="ECO:0007669"/>
    <property type="project" value="UniProtKB-UniRule"/>
</dbReference>
<dbReference type="EC" id="3.1.4.-" evidence="6"/>
<dbReference type="EMBL" id="VMSJ01000002">
    <property type="protein sequence ID" value="TVT28053.1"/>
    <property type="molecule type" value="Genomic_DNA"/>
</dbReference>
<keyword evidence="2 6" id="KW-1003">Cell membrane</keyword>
<proteinExistence type="inferred from homology"/>
<dbReference type="AlphaFoldDB" id="A0A558AUV2"/>
<dbReference type="FunFam" id="3.90.1640.10:FF:000002">
    <property type="entry name" value="Cyclic-di-AMP phosphodiesterase"/>
    <property type="match status" value="1"/>
</dbReference>
<dbReference type="PANTHER" id="PTHR47618:SF2">
    <property type="entry name" value="CYCLIC-DI-AMP PHOSPHODIESTERASE GDPP"/>
    <property type="match status" value="1"/>
</dbReference>
<dbReference type="Pfam" id="PF24898">
    <property type="entry name" value="GGDEF_GdpP"/>
    <property type="match status" value="1"/>
</dbReference>
<dbReference type="Gene3D" id="3.10.310.30">
    <property type="match status" value="1"/>
</dbReference>
<feature type="domain" description="GGDEF" evidence="9">
    <location>
        <begin position="175"/>
        <end position="303"/>
    </location>
</feature>
<accession>A0A558AUV2</accession>
<keyword evidence="3 8" id="KW-0812">Transmembrane</keyword>
<evidence type="ECO:0000256" key="6">
    <source>
        <dbReference type="PIRNR" id="PIRNR026583"/>
    </source>
</evidence>
<dbReference type="InterPro" id="IPR014528">
    <property type="entry name" value="GdpP/PdeA"/>
</dbReference>
<feature type="binding site" evidence="7">
    <location>
        <position position="351"/>
    </location>
    <ligand>
        <name>Mn(2+)</name>
        <dbReference type="ChEBI" id="CHEBI:29035"/>
        <label>1</label>
    </ligand>
</feature>
<feature type="binding site" evidence="7">
    <location>
        <position position="353"/>
    </location>
    <ligand>
        <name>Mn(2+)</name>
        <dbReference type="ChEBI" id="CHEBI:29035"/>
        <label>2</label>
    </ligand>
</feature>
<dbReference type="GO" id="GO:0003676">
    <property type="term" value="F:nucleic acid binding"/>
    <property type="evidence" value="ECO:0007669"/>
    <property type="project" value="UniProtKB-UniRule"/>
</dbReference>
<dbReference type="InterPro" id="IPR000160">
    <property type="entry name" value="GGDEF_dom"/>
</dbReference>
<keyword evidence="7" id="KW-0464">Manganese</keyword>
<feature type="transmembrane region" description="Helical" evidence="8">
    <location>
        <begin position="38"/>
        <end position="57"/>
    </location>
</feature>
<feature type="binding site" evidence="7">
    <location>
        <position position="501"/>
    </location>
    <ligand>
        <name>Mn(2+)</name>
        <dbReference type="ChEBI" id="CHEBI:29035"/>
        <label>2</label>
    </ligand>
</feature>
<dbReference type="InterPro" id="IPR001667">
    <property type="entry name" value="DDH_dom"/>
</dbReference>
<comment type="caution">
    <text evidence="10">The sequence shown here is derived from an EMBL/GenBank/DDBJ whole genome shotgun (WGS) entry which is preliminary data.</text>
</comment>
<dbReference type="Gene3D" id="3.30.450.20">
    <property type="entry name" value="PAS domain"/>
    <property type="match status" value="1"/>
</dbReference>
<dbReference type="PROSITE" id="PS50887">
    <property type="entry name" value="GGDEF"/>
    <property type="match status" value="1"/>
</dbReference>
<dbReference type="PANTHER" id="PTHR47618">
    <property type="entry name" value="BIFUNCTIONAL OLIGORIBONUCLEASE AND PAP PHOSPHATASE NRNA"/>
    <property type="match status" value="1"/>
</dbReference>
<feature type="binding site" evidence="7">
    <location>
        <position position="446"/>
    </location>
    <ligand>
        <name>Mn(2+)</name>
        <dbReference type="ChEBI" id="CHEBI:29035"/>
        <label>2</label>
    </ligand>
</feature>
<gene>
    <name evidence="10" type="ORF">FO441_06460</name>
</gene>
<evidence type="ECO:0000256" key="8">
    <source>
        <dbReference type="SAM" id="Phobius"/>
    </source>
</evidence>
<feature type="binding site" evidence="7">
    <location>
        <position position="347"/>
    </location>
    <ligand>
        <name>Mn(2+)</name>
        <dbReference type="ChEBI" id="CHEBI:29035"/>
        <label>1</label>
    </ligand>
</feature>
<dbReference type="InterPro" id="IPR049553">
    <property type="entry name" value="GdpP-like_PAS"/>
</dbReference>
<dbReference type="Pfam" id="PF02272">
    <property type="entry name" value="DHHA1"/>
    <property type="match status" value="1"/>
</dbReference>
<dbReference type="GO" id="GO:0106409">
    <property type="term" value="F:cyclic-di-AMP phosphodiesterase activity"/>
    <property type="evidence" value="ECO:0007669"/>
    <property type="project" value="RHEA"/>
</dbReference>
<evidence type="ECO:0000256" key="5">
    <source>
        <dbReference type="ARBA" id="ARBA00023136"/>
    </source>
</evidence>
<dbReference type="Gene3D" id="3.90.1640.10">
    <property type="entry name" value="inorganic pyrophosphatase (n-terminal core)"/>
    <property type="match status" value="1"/>
</dbReference>
<keyword evidence="7" id="KW-0479">Metal-binding</keyword>
<dbReference type="SUPFAM" id="SSF64182">
    <property type="entry name" value="DHH phosphoesterases"/>
    <property type="match status" value="1"/>
</dbReference>
<evidence type="ECO:0000256" key="7">
    <source>
        <dbReference type="PIRSR" id="PIRSR026583-50"/>
    </source>
</evidence>
<evidence type="ECO:0000256" key="1">
    <source>
        <dbReference type="ARBA" id="ARBA00004651"/>
    </source>
</evidence>
<dbReference type="OrthoDB" id="9759476at2"/>
<dbReference type="GO" id="GO:0005886">
    <property type="term" value="C:plasma membrane"/>
    <property type="evidence" value="ECO:0007669"/>
    <property type="project" value="UniProtKB-SubCell"/>
</dbReference>
<feature type="binding site" evidence="7">
    <location>
        <position position="422"/>
    </location>
    <ligand>
        <name>Mn(2+)</name>
        <dbReference type="ChEBI" id="CHEBI:29035"/>
        <label>1</label>
    </ligand>
</feature>
<dbReference type="SMART" id="SM00267">
    <property type="entry name" value="GGDEF"/>
    <property type="match status" value="1"/>
</dbReference>
<comment type="similarity">
    <text evidence="6">Belongs to the GdpP/PdeA phosphodiesterase family.</text>
</comment>
<dbReference type="Pfam" id="PF21370">
    <property type="entry name" value="PAS_GdpP"/>
    <property type="match status" value="1"/>
</dbReference>
<dbReference type="InterPro" id="IPR003156">
    <property type="entry name" value="DHHA1_dom"/>
</dbReference>
<comment type="subcellular location">
    <subcellularLocation>
        <location evidence="1">Cell membrane</location>
        <topology evidence="1">Multi-pass membrane protein</topology>
    </subcellularLocation>
</comment>
<feature type="transmembrane region" description="Helical" evidence="8">
    <location>
        <begin position="12"/>
        <end position="32"/>
    </location>
</feature>
<dbReference type="GO" id="GO:0046872">
    <property type="term" value="F:metal ion binding"/>
    <property type="evidence" value="ECO:0007669"/>
    <property type="project" value="UniProtKB-KW"/>
</dbReference>
<protein>
    <recommendedName>
        <fullName evidence="6">Cyclic-di-AMP phosphodiesterase</fullName>
        <ecNumber evidence="6">3.1.4.-</ecNumber>
    </recommendedName>
</protein>
<dbReference type="Pfam" id="PF01368">
    <property type="entry name" value="DHH"/>
    <property type="match status" value="1"/>
</dbReference>
<keyword evidence="4 8" id="KW-1133">Transmembrane helix</keyword>